<evidence type="ECO:0000313" key="2">
    <source>
        <dbReference type="EMBL" id="CAG6763432.1"/>
    </source>
</evidence>
<protein>
    <submittedName>
        <fullName evidence="2">Uncharacterized protein</fullName>
    </submittedName>
</protein>
<feature type="compositionally biased region" description="Polar residues" evidence="1">
    <location>
        <begin position="291"/>
        <end position="315"/>
    </location>
</feature>
<feature type="compositionally biased region" description="Acidic residues" evidence="1">
    <location>
        <begin position="1530"/>
        <end position="1554"/>
    </location>
</feature>
<evidence type="ECO:0000256" key="1">
    <source>
        <dbReference type="SAM" id="MobiDB-lite"/>
    </source>
</evidence>
<feature type="compositionally biased region" description="Basic and acidic residues" evidence="1">
    <location>
        <begin position="1086"/>
        <end position="1113"/>
    </location>
</feature>
<feature type="compositionally biased region" description="Basic and acidic residues" evidence="1">
    <location>
        <begin position="502"/>
        <end position="516"/>
    </location>
</feature>
<reference evidence="2" key="1">
    <citation type="submission" date="2021-05" db="EMBL/GenBank/DDBJ databases">
        <authorList>
            <person name="Alioto T."/>
            <person name="Alioto T."/>
            <person name="Gomez Garrido J."/>
        </authorList>
    </citation>
    <scope>NUCLEOTIDE SEQUENCE</scope>
</reference>
<feature type="compositionally biased region" description="Basic and acidic residues" evidence="1">
    <location>
        <begin position="1637"/>
        <end position="1655"/>
    </location>
</feature>
<feature type="compositionally biased region" description="Basic and acidic residues" evidence="1">
    <location>
        <begin position="1158"/>
        <end position="1187"/>
    </location>
</feature>
<feature type="compositionally biased region" description="Polar residues" evidence="1">
    <location>
        <begin position="331"/>
        <end position="348"/>
    </location>
</feature>
<feature type="compositionally biased region" description="Polar residues" evidence="1">
    <location>
        <begin position="919"/>
        <end position="931"/>
    </location>
</feature>
<feature type="compositionally biased region" description="Polar residues" evidence="1">
    <location>
        <begin position="161"/>
        <end position="187"/>
    </location>
</feature>
<feature type="compositionally biased region" description="Polar residues" evidence="1">
    <location>
        <begin position="940"/>
        <end position="951"/>
    </location>
</feature>
<feature type="region of interest" description="Disordered" evidence="1">
    <location>
        <begin position="223"/>
        <end position="418"/>
    </location>
</feature>
<feature type="compositionally biased region" description="Basic and acidic residues" evidence="1">
    <location>
        <begin position="670"/>
        <end position="679"/>
    </location>
</feature>
<feature type="compositionally biased region" description="Basic and acidic residues" evidence="1">
    <location>
        <begin position="593"/>
        <end position="607"/>
    </location>
</feature>
<feature type="compositionally biased region" description="Basic and acidic residues" evidence="1">
    <location>
        <begin position="878"/>
        <end position="887"/>
    </location>
</feature>
<feature type="compositionally biased region" description="Basic residues" evidence="1">
    <location>
        <begin position="530"/>
        <end position="552"/>
    </location>
</feature>
<feature type="compositionally biased region" description="Low complexity" evidence="1">
    <location>
        <begin position="1676"/>
        <end position="1767"/>
    </location>
</feature>
<feature type="compositionally biased region" description="Polar residues" evidence="1">
    <location>
        <begin position="961"/>
        <end position="982"/>
    </location>
</feature>
<accession>A0A8D9AFP9</accession>
<dbReference type="EMBL" id="HBUF01563396">
    <property type="protein sequence ID" value="CAG6763432.1"/>
    <property type="molecule type" value="Transcribed_RNA"/>
</dbReference>
<feature type="compositionally biased region" description="Basic and acidic residues" evidence="1">
    <location>
        <begin position="833"/>
        <end position="842"/>
    </location>
</feature>
<feature type="compositionally biased region" description="Polar residues" evidence="1">
    <location>
        <begin position="231"/>
        <end position="241"/>
    </location>
</feature>
<feature type="compositionally biased region" description="Basic and acidic residues" evidence="1">
    <location>
        <begin position="553"/>
        <end position="565"/>
    </location>
</feature>
<feature type="compositionally biased region" description="Basic and acidic residues" evidence="1">
    <location>
        <begin position="576"/>
        <end position="586"/>
    </location>
</feature>
<feature type="compositionally biased region" description="Low complexity" evidence="1">
    <location>
        <begin position="847"/>
        <end position="859"/>
    </location>
</feature>
<feature type="compositionally biased region" description="Basic and acidic residues" evidence="1">
    <location>
        <begin position="983"/>
        <end position="1022"/>
    </location>
</feature>
<feature type="region of interest" description="Disordered" evidence="1">
    <location>
        <begin position="878"/>
        <end position="1243"/>
    </location>
</feature>
<feature type="region of interest" description="Disordered" evidence="1">
    <location>
        <begin position="1357"/>
        <end position="1378"/>
    </location>
</feature>
<feature type="compositionally biased region" description="Basic and acidic residues" evidence="1">
    <location>
        <begin position="695"/>
        <end position="745"/>
    </location>
</feature>
<feature type="compositionally biased region" description="Basic and acidic residues" evidence="1">
    <location>
        <begin position="1038"/>
        <end position="1061"/>
    </location>
</feature>
<feature type="compositionally biased region" description="Basic residues" evidence="1">
    <location>
        <begin position="1656"/>
        <end position="1675"/>
    </location>
</feature>
<feature type="region of interest" description="Disordered" evidence="1">
    <location>
        <begin position="494"/>
        <end position="862"/>
    </location>
</feature>
<feature type="compositionally biased region" description="Basic and acidic residues" evidence="1">
    <location>
        <begin position="1120"/>
        <end position="1151"/>
    </location>
</feature>
<feature type="compositionally biased region" description="Basic and acidic residues" evidence="1">
    <location>
        <begin position="376"/>
        <end position="395"/>
    </location>
</feature>
<feature type="compositionally biased region" description="Basic and acidic residues" evidence="1">
    <location>
        <begin position="266"/>
        <end position="276"/>
    </location>
</feature>
<feature type="compositionally biased region" description="Polar residues" evidence="1">
    <location>
        <begin position="653"/>
        <end position="666"/>
    </location>
</feature>
<feature type="region of interest" description="Disordered" evidence="1">
    <location>
        <begin position="1618"/>
        <end position="1767"/>
    </location>
</feature>
<proteinExistence type="predicted"/>
<feature type="region of interest" description="Disordered" evidence="1">
    <location>
        <begin position="161"/>
        <end position="192"/>
    </location>
</feature>
<name>A0A8D9AFP9_9HEMI</name>
<feature type="compositionally biased region" description="Basic and acidic residues" evidence="1">
    <location>
        <begin position="616"/>
        <end position="652"/>
    </location>
</feature>
<feature type="compositionally biased region" description="Polar residues" evidence="1">
    <location>
        <begin position="888"/>
        <end position="902"/>
    </location>
</feature>
<sequence length="1767" mass="197343">MAEACHVDIHDDDTLYSFVDLLTRSHYSFDVQSLQYVNLDCVLQQSSLPSSLPVLDNSIIDQELGTPWTGGPKYCCMNKVYSFMFDAFKEQSQTVCCSCEDTKSADELLPVRGDVDEDLSSCGVQGSKQNGGTQSSSVASFIQPRYRYYIERFNNRSILWSNQRSPKPRNSISSCSDTTNNSYLSDTSDGDSDYISSDNLSDIFVTENCDNLNFKIELLNSSRSDNNSRSGQQPDQEQQVVETLPEDGEEDQQDRFRSVSESSGWGEEHSHNKQEVNKTAWSRRADKVNSHSESTSEAVSVQNYSDSSNHVQFKQSGRGEEKTPALPHCDSQGTNQKTGDRTLSTSEQNARDSQSDLGDGDAAFAKTRENVGSSEKIGREDANRGHVSGDTKSSPDRNASLPERKHNASRSTTALPQQEKETFTGIKVSCNNVCREYESTAGETKQGDNKKKKKTAGGEFIGRITINVTKYTKHSIKTRVDIVRRRYAKHARESGIAKTAGARKDDTYSGERKGKGCEGTSKGDGGKTKQNTRHIKKKKTGSRITTNHRRKCVKYEYRGKDKPGECTEQGACYSNKTERRNNEQTKEIGTVCKDLERERNRVKKPNEKPAIPDSCVEERTLGDNHQQDTKHQNQDNKPFRGARCEPKPERIQKTPNPGQSQNQVGQNEKLAQEKVELKQRNGNGESKHIGNPGKRKSESDRDKTRDRIRTGTDQSRTEGHRRSNHDKENASEKIKSSSRNDKQVIVDKSSSISKHRDRHESSSKNSSQRKPNDDKQSAKYKDSSSLNSETYQHKTHSSNHKRETFHSNNSNEIVDKHKNNLDNVKPHKRKHSAERNPVEEKPTSIVNSNSSNDSQASKSVQIKSNNVYTTVNMFMHDENNSKHKDSTTCKNDSTNIKTNKSHVTVKANVDKSSPKPASHSINSGDKSVSHTLNKDKKETSPVQTPLSNQSKCGKDAKSNTKDSVVSPNQDNIQTKDSNSTIEDSSKTKDVQASERLKEECKKIVEKYLKKKKEGPSADETKEPTNPSTPPSDIVSVNKETKEDDKIIESVKKKVMNLDEYKRRKRQKASETGVKETNESNQTKDAAIQDHFKSKEPTIQDSVKEKVSTSKTDDPIPALPSKERSDKSTIVNGDHKEVEYSKSNKHGSERMPIENGDVQLEKLKSGEKKGLNDSHHRREHIHQNDHSNIRSNKRQPEKNTSTNNHNIIENIKHENNSNESPDVQKPNKPHNTKTLEPNGMVVKPVPKRNMSPFILVKDEVANVKLEKHIKREAHQEVFKQERDQIESKTFITKTETSNECPWSKIQSKEIVGNIKESTSLFQTKKMFENNIESAPLALIEDTLVVKPDIPVEKTLISPETHGEPMSKCPTNKQMSKPEKMDVVQHDVISTKEEDKMKLLSQTIENGTSAIHTEPPPVCKDDKSLIKVENEQNNGEEDIVDEKKTDKKECFAKTEGLEENDATIKKVDPNSCVDKDKIGKDLNIEVDQDEKLTVRKNEEQKVDPTSCMYKNHMGEDTNIEFDQDEKPTVGENEVDQSDDTEEGEIVDDDEDDDENVVESVGKTPAENIKTNTPVGASEKSVHTLKLLNDKYNYHSVNGDNKDARDVRRCKESVNGDVKDAAAAVRDGGRRRCKESGGAVRDRGEEREHARKAEEYERRKHRLARRRSRERKRTRSRSRSTSSSSSSSSSSRSSSTSSNSSSSSSNSSSSASSSSSSGNSSSSSSSSSSLSSSSVSSSSSLPFSLSSVSSSSSESSSSSSSSESPSSISS</sequence>
<feature type="compositionally biased region" description="Basic and acidic residues" evidence="1">
    <location>
        <begin position="770"/>
        <end position="782"/>
    </location>
</feature>
<feature type="region of interest" description="Disordered" evidence="1">
    <location>
        <begin position="1493"/>
        <end position="1578"/>
    </location>
</feature>
<organism evidence="2">
    <name type="scientific">Cacopsylla melanoneura</name>
    <dbReference type="NCBI Taxonomy" id="428564"/>
    <lineage>
        <taxon>Eukaryota</taxon>
        <taxon>Metazoa</taxon>
        <taxon>Ecdysozoa</taxon>
        <taxon>Arthropoda</taxon>
        <taxon>Hexapoda</taxon>
        <taxon>Insecta</taxon>
        <taxon>Pterygota</taxon>
        <taxon>Neoptera</taxon>
        <taxon>Paraneoptera</taxon>
        <taxon>Hemiptera</taxon>
        <taxon>Sternorrhyncha</taxon>
        <taxon>Psylloidea</taxon>
        <taxon>Psyllidae</taxon>
        <taxon>Psyllinae</taxon>
        <taxon>Cacopsylla</taxon>
    </lineage>
</organism>